<proteinExistence type="predicted"/>
<sequence>MPLFWTEFVGVCCSDPEAEKRWWISSFACQECPVPEDWDDSLASDIVLCLPGNEAPTILIRDRRHVLAFGGSVEDERALLFCSHIRKARGFLQERGVPMGPTQAVGGAEFFEVQDPEGHEIEICTEP</sequence>
<dbReference type="SUPFAM" id="SSF54593">
    <property type="entry name" value="Glyoxalase/Bleomycin resistance protein/Dihydroxybiphenyl dioxygenase"/>
    <property type="match status" value="1"/>
</dbReference>
<keyword evidence="2" id="KW-1185">Reference proteome</keyword>
<dbReference type="EMBL" id="CP063849">
    <property type="protein sequence ID" value="QOY89183.1"/>
    <property type="molecule type" value="Genomic_DNA"/>
</dbReference>
<dbReference type="Gene3D" id="3.10.180.10">
    <property type="entry name" value="2,3-Dihydroxybiphenyl 1,2-Dioxygenase, domain 1"/>
    <property type="match status" value="1"/>
</dbReference>
<dbReference type="CDD" id="cd06587">
    <property type="entry name" value="VOC"/>
    <property type="match status" value="1"/>
</dbReference>
<reference evidence="1 2" key="1">
    <citation type="submission" date="2020-10" db="EMBL/GenBank/DDBJ databases">
        <title>Complete genome sequence of Paludibaculum fermentans P105T, a facultatively anaerobic acidobacterium capable of dissimilatory Fe(III) reduction.</title>
        <authorList>
            <person name="Dedysh S.N."/>
            <person name="Beletsky A.V."/>
            <person name="Kulichevskaya I.S."/>
            <person name="Mardanov A.V."/>
            <person name="Ravin N.V."/>
        </authorList>
    </citation>
    <scope>NUCLEOTIDE SEQUENCE [LARGE SCALE GENOMIC DNA]</scope>
    <source>
        <strain evidence="1 2">P105</strain>
    </source>
</reference>
<organism evidence="1 2">
    <name type="scientific">Paludibaculum fermentans</name>
    <dbReference type="NCBI Taxonomy" id="1473598"/>
    <lineage>
        <taxon>Bacteria</taxon>
        <taxon>Pseudomonadati</taxon>
        <taxon>Acidobacteriota</taxon>
        <taxon>Terriglobia</taxon>
        <taxon>Bryobacterales</taxon>
        <taxon>Bryobacteraceae</taxon>
        <taxon>Paludibaculum</taxon>
    </lineage>
</organism>
<name>A0A7S7SLT6_PALFE</name>
<dbReference type="RefSeq" id="WP_194450845.1">
    <property type="nucleotide sequence ID" value="NZ_CP063849.1"/>
</dbReference>
<gene>
    <name evidence="1" type="ORF">IRI77_04275</name>
</gene>
<dbReference type="KEGG" id="pfer:IRI77_04275"/>
<dbReference type="AlphaFoldDB" id="A0A7S7SLT6"/>
<accession>A0A7S7SLT6</accession>
<evidence type="ECO:0000313" key="2">
    <source>
        <dbReference type="Proteomes" id="UP000593892"/>
    </source>
</evidence>
<protein>
    <submittedName>
        <fullName evidence="1">VOC family protein</fullName>
    </submittedName>
</protein>
<dbReference type="InterPro" id="IPR029068">
    <property type="entry name" value="Glyas_Bleomycin-R_OHBP_Dase"/>
</dbReference>
<dbReference type="Proteomes" id="UP000593892">
    <property type="component" value="Chromosome"/>
</dbReference>
<evidence type="ECO:0000313" key="1">
    <source>
        <dbReference type="EMBL" id="QOY89183.1"/>
    </source>
</evidence>